<organism evidence="1">
    <name type="scientific">uncultured Pleomorphomonas sp</name>
    <dbReference type="NCBI Taxonomy" id="442121"/>
    <lineage>
        <taxon>Bacteria</taxon>
        <taxon>Pseudomonadati</taxon>
        <taxon>Pseudomonadota</taxon>
        <taxon>Alphaproteobacteria</taxon>
        <taxon>Hyphomicrobiales</taxon>
        <taxon>Pleomorphomonadaceae</taxon>
        <taxon>Pleomorphomonas</taxon>
        <taxon>environmental samples</taxon>
    </lineage>
</organism>
<dbReference type="AlphaFoldDB" id="A0A212L1V0"/>
<dbReference type="EMBL" id="FMJD01000002">
    <property type="protein sequence ID" value="SCM71525.1"/>
    <property type="molecule type" value="Genomic_DNA"/>
</dbReference>
<protein>
    <submittedName>
        <fullName evidence="1">Uncharacterized protein</fullName>
    </submittedName>
</protein>
<name>A0A212L1V0_9HYPH</name>
<accession>A0A212L1V0</accession>
<dbReference type="RefSeq" id="WP_288199051.1">
    <property type="nucleotide sequence ID" value="NZ_LT608334.1"/>
</dbReference>
<proteinExistence type="predicted"/>
<reference evidence="1" key="1">
    <citation type="submission" date="2016-08" db="EMBL/GenBank/DDBJ databases">
        <authorList>
            <person name="Seilhamer J.J."/>
        </authorList>
    </citation>
    <scope>NUCLEOTIDE SEQUENCE</scope>
    <source>
        <strain evidence="1">86</strain>
    </source>
</reference>
<sequence>MSQADKHSTTSAHTVETLMAQANEFAERIDMLDAGATAMFEGLVMALRGAENAAIERRARSVAGCVYQLRVMTRLGEDLLQLIPEGTAEWRKADSIVGQMHRAIAAVVGRIEELPEVA</sequence>
<gene>
    <name evidence="1" type="ORF">KL86PLE_100249</name>
</gene>
<evidence type="ECO:0000313" key="1">
    <source>
        <dbReference type="EMBL" id="SCM71525.1"/>
    </source>
</evidence>